<dbReference type="PANTHER" id="PTHR46060:SF1">
    <property type="entry name" value="MARINER MOS1 TRANSPOSASE-LIKE PROTEIN"/>
    <property type="match status" value="1"/>
</dbReference>
<accession>A0AAV7JIH1</accession>
<reference evidence="2 3" key="1">
    <citation type="journal article" date="2023" name="BMC Biol.">
        <title>The compact genome of the sponge Oopsacas minuta (Hexactinellida) is lacking key metazoan core genes.</title>
        <authorList>
            <person name="Santini S."/>
            <person name="Schenkelaars Q."/>
            <person name="Jourda C."/>
            <person name="Duchesne M."/>
            <person name="Belahbib H."/>
            <person name="Rocher C."/>
            <person name="Selva M."/>
            <person name="Riesgo A."/>
            <person name="Vervoort M."/>
            <person name="Leys S.P."/>
            <person name="Kodjabachian L."/>
            <person name="Le Bivic A."/>
            <person name="Borchiellini C."/>
            <person name="Claverie J.M."/>
            <person name="Renard E."/>
        </authorList>
    </citation>
    <scope>NUCLEOTIDE SEQUENCE [LARGE SCALE GENOMIC DNA]</scope>
    <source>
        <strain evidence="2">SPO-2</strain>
    </source>
</reference>
<dbReference type="AlphaFoldDB" id="A0AAV7JIH1"/>
<proteinExistence type="predicted"/>
<feature type="compositionally biased region" description="Basic and acidic residues" evidence="1">
    <location>
        <begin position="193"/>
        <end position="202"/>
    </location>
</feature>
<dbReference type="InterPro" id="IPR052709">
    <property type="entry name" value="Transposase-MT_Hybrid"/>
</dbReference>
<dbReference type="EMBL" id="JAKMXF010000327">
    <property type="protein sequence ID" value="KAI6648691.1"/>
    <property type="molecule type" value="Genomic_DNA"/>
</dbReference>
<dbReference type="Gene3D" id="3.30.420.10">
    <property type="entry name" value="Ribonuclease H-like superfamily/Ribonuclease H"/>
    <property type="match status" value="1"/>
</dbReference>
<sequence length="324" mass="37606">MASKSTDFKIEQRAYVKIRTLLKVSPTDVHKDLEEVYKDTALPYSTVVDWARRFREGRVSIEDGARIGRPVSSTNDKNILEVSALLEEDPHITLVEIADAVGISTGTAQAIVHDNMKFRKICARWVPHLLTQAQKAKRVQCATKLLSEFDRTDSRRLFEIVTGDETWVRYSEPLSKEANKVWVAKGQDPPMIPRHDFRDPKRLKNSTKNRRPRTGTRGLRILHDNARPHKTKLVREKLKAMKIVELDHPPYSPDLAPCDFWLFPKLKKHLSGRKFESRAQIGSAIFQYMKGVPTEDYKKVFFDWIKRLKLVLQHEGEYFEKLHH</sequence>
<gene>
    <name evidence="2" type="ORF">LOD99_7917</name>
</gene>
<dbReference type="Proteomes" id="UP001165289">
    <property type="component" value="Unassembled WGS sequence"/>
</dbReference>
<feature type="compositionally biased region" description="Basic residues" evidence="1">
    <location>
        <begin position="203"/>
        <end position="214"/>
    </location>
</feature>
<evidence type="ECO:0000313" key="3">
    <source>
        <dbReference type="Proteomes" id="UP001165289"/>
    </source>
</evidence>
<dbReference type="GO" id="GO:0003676">
    <property type="term" value="F:nucleic acid binding"/>
    <property type="evidence" value="ECO:0007669"/>
    <property type="project" value="InterPro"/>
</dbReference>
<name>A0AAV7JIH1_9METZ</name>
<evidence type="ECO:0000313" key="2">
    <source>
        <dbReference type="EMBL" id="KAI6648691.1"/>
    </source>
</evidence>
<dbReference type="InterPro" id="IPR036397">
    <property type="entry name" value="RNaseH_sf"/>
</dbReference>
<dbReference type="PANTHER" id="PTHR46060">
    <property type="entry name" value="MARINER MOS1 TRANSPOSASE-LIKE PROTEIN"/>
    <property type="match status" value="1"/>
</dbReference>
<protein>
    <submittedName>
        <fullName evidence="2">Transposase</fullName>
    </submittedName>
</protein>
<feature type="region of interest" description="Disordered" evidence="1">
    <location>
        <begin position="189"/>
        <end position="215"/>
    </location>
</feature>
<keyword evidence="3" id="KW-1185">Reference proteome</keyword>
<evidence type="ECO:0000256" key="1">
    <source>
        <dbReference type="SAM" id="MobiDB-lite"/>
    </source>
</evidence>
<dbReference type="Pfam" id="PF13412">
    <property type="entry name" value="HTH_24"/>
    <property type="match status" value="1"/>
</dbReference>
<organism evidence="2 3">
    <name type="scientific">Oopsacas minuta</name>
    <dbReference type="NCBI Taxonomy" id="111878"/>
    <lineage>
        <taxon>Eukaryota</taxon>
        <taxon>Metazoa</taxon>
        <taxon>Porifera</taxon>
        <taxon>Hexactinellida</taxon>
        <taxon>Hexasterophora</taxon>
        <taxon>Lyssacinosida</taxon>
        <taxon>Leucopsacidae</taxon>
        <taxon>Oopsacas</taxon>
    </lineage>
</organism>
<comment type="caution">
    <text evidence="2">The sequence shown here is derived from an EMBL/GenBank/DDBJ whole genome shotgun (WGS) entry which is preliminary data.</text>
</comment>